<protein>
    <submittedName>
        <fullName evidence="2">Uncharacterized protein</fullName>
    </submittedName>
</protein>
<evidence type="ECO:0000313" key="1">
    <source>
        <dbReference type="Proteomes" id="UP000887580"/>
    </source>
</evidence>
<proteinExistence type="predicted"/>
<name>A0AC35FL30_9BILA</name>
<dbReference type="WBParaSite" id="PS1159_v2.g18527.t1">
    <property type="protein sequence ID" value="PS1159_v2.g18527.t1"/>
    <property type="gene ID" value="PS1159_v2.g18527"/>
</dbReference>
<organism evidence="1 2">
    <name type="scientific">Panagrolaimus sp. PS1159</name>
    <dbReference type="NCBI Taxonomy" id="55785"/>
    <lineage>
        <taxon>Eukaryota</taxon>
        <taxon>Metazoa</taxon>
        <taxon>Ecdysozoa</taxon>
        <taxon>Nematoda</taxon>
        <taxon>Chromadorea</taxon>
        <taxon>Rhabditida</taxon>
        <taxon>Tylenchina</taxon>
        <taxon>Panagrolaimomorpha</taxon>
        <taxon>Panagrolaimoidea</taxon>
        <taxon>Panagrolaimidae</taxon>
        <taxon>Panagrolaimus</taxon>
    </lineage>
</organism>
<accession>A0AC35FL30</accession>
<reference evidence="2" key="1">
    <citation type="submission" date="2022-11" db="UniProtKB">
        <authorList>
            <consortium name="WormBaseParasite"/>
        </authorList>
    </citation>
    <scope>IDENTIFICATION</scope>
</reference>
<sequence>MNFPTNAFSLLQFAVKYFIYDLQETTENFIAKSVTPLNIVQITNTAIEKQSTKLENYCFNHFLIFFKQQIHVENMDSLDKEFAETLEEELGQ</sequence>
<evidence type="ECO:0000313" key="2">
    <source>
        <dbReference type="WBParaSite" id="PS1159_v2.g18527.t1"/>
    </source>
</evidence>
<dbReference type="Proteomes" id="UP000887580">
    <property type="component" value="Unplaced"/>
</dbReference>